<dbReference type="Proteomes" id="UP000770015">
    <property type="component" value="Unassembled WGS sequence"/>
</dbReference>
<dbReference type="OrthoDB" id="10508743at2759"/>
<sequence length="456" mass="50260">MSCLPKIGGSKDHQFKNEYAVTFIYRTGTAAKGNKQLSPDLPAAVAAMRGSKDLIDWTVTPDVGNKQTLESNYTTTRLRVLLSHKYISMTTSAEAAKDIRMMYKVMCNITFRGKDYALIWEDNLFKWQIGLANNKTAISNSVWSVSPTACSKYRSASAAGDLGAFLEKYRHESRFDARPLAIAPGASVNMSNRGRFVESVDTAGKAIKKIRKDLKALDGVGAQNSVAALYIADSEMRAALEGMLGAQVGTGKTNKDVSDEKKGIKAFADDASVDTLVGTLDEVYDEKTAGSKPAPSSPGFFQRFFENRKQKRNARLALGAKEKLSQAQEKMDDIETALERLEGHYLYSVNLHSIVMVKPEEVSKLIKAAHAESGRSNVDQILYFLHGNSARYYIRDMCLGGKEGLDSRCLEKLRGYRTKKLSKKQAKYAKQTGEVLRLLDASARLRTKAGIPVESC</sequence>
<evidence type="ECO:0000313" key="2">
    <source>
        <dbReference type="EMBL" id="KAH6663560.1"/>
    </source>
</evidence>
<gene>
    <name evidence="2" type="ORF">F5X68DRAFT_251312</name>
</gene>
<feature type="coiled-coil region" evidence="1">
    <location>
        <begin position="317"/>
        <end position="344"/>
    </location>
</feature>
<keyword evidence="1" id="KW-0175">Coiled coil</keyword>
<keyword evidence="3" id="KW-1185">Reference proteome</keyword>
<proteinExistence type="predicted"/>
<organism evidence="2 3">
    <name type="scientific">Plectosphaerella plurivora</name>
    <dbReference type="NCBI Taxonomy" id="936078"/>
    <lineage>
        <taxon>Eukaryota</taxon>
        <taxon>Fungi</taxon>
        <taxon>Dikarya</taxon>
        <taxon>Ascomycota</taxon>
        <taxon>Pezizomycotina</taxon>
        <taxon>Sordariomycetes</taxon>
        <taxon>Hypocreomycetidae</taxon>
        <taxon>Glomerellales</taxon>
        <taxon>Plectosphaerellaceae</taxon>
        <taxon>Plectosphaerella</taxon>
    </lineage>
</organism>
<comment type="caution">
    <text evidence="2">The sequence shown here is derived from an EMBL/GenBank/DDBJ whole genome shotgun (WGS) entry which is preliminary data.</text>
</comment>
<evidence type="ECO:0000313" key="3">
    <source>
        <dbReference type="Proteomes" id="UP000770015"/>
    </source>
</evidence>
<evidence type="ECO:0000256" key="1">
    <source>
        <dbReference type="SAM" id="Coils"/>
    </source>
</evidence>
<dbReference type="EMBL" id="JAGSXJ010000042">
    <property type="protein sequence ID" value="KAH6663560.1"/>
    <property type="molecule type" value="Genomic_DNA"/>
</dbReference>
<protein>
    <submittedName>
        <fullName evidence="2">Uncharacterized protein</fullName>
    </submittedName>
</protein>
<name>A0A9P9A645_9PEZI</name>
<accession>A0A9P9A645</accession>
<dbReference type="AlphaFoldDB" id="A0A9P9A645"/>
<reference evidence="2" key="1">
    <citation type="journal article" date="2021" name="Nat. Commun.">
        <title>Genetic determinants of endophytism in the Arabidopsis root mycobiome.</title>
        <authorList>
            <person name="Mesny F."/>
            <person name="Miyauchi S."/>
            <person name="Thiergart T."/>
            <person name="Pickel B."/>
            <person name="Atanasova L."/>
            <person name="Karlsson M."/>
            <person name="Huettel B."/>
            <person name="Barry K.W."/>
            <person name="Haridas S."/>
            <person name="Chen C."/>
            <person name="Bauer D."/>
            <person name="Andreopoulos W."/>
            <person name="Pangilinan J."/>
            <person name="LaButti K."/>
            <person name="Riley R."/>
            <person name="Lipzen A."/>
            <person name="Clum A."/>
            <person name="Drula E."/>
            <person name="Henrissat B."/>
            <person name="Kohler A."/>
            <person name="Grigoriev I.V."/>
            <person name="Martin F.M."/>
            <person name="Hacquard S."/>
        </authorList>
    </citation>
    <scope>NUCLEOTIDE SEQUENCE</scope>
    <source>
        <strain evidence="2">MPI-SDFR-AT-0117</strain>
    </source>
</reference>